<name>A0AAD2G658_9STRA</name>
<feature type="coiled-coil region" evidence="1">
    <location>
        <begin position="193"/>
        <end position="270"/>
    </location>
</feature>
<feature type="chain" id="PRO_5042041898" evidence="2">
    <location>
        <begin position="23"/>
        <end position="740"/>
    </location>
</feature>
<evidence type="ECO:0000256" key="1">
    <source>
        <dbReference type="SAM" id="Coils"/>
    </source>
</evidence>
<sequence>MTSDKKRRSLFLLLSQLVLVSSFGPSVPPQYSQVLKEDTLELNNPIDENRANLLKEDARTAVFAASIGMNDTMILEKYRTWYKKPLAADGTTDLSDYTTFRRSFLRNLERTLSPENTDVDETASAKSTAKTTEEAATVVDELMVRSEYEKWLVKNEKEADESRYPQFRKNYIQQFERDLKEGQFFSLNEFGDCTEAEANAIRAERAVEEAKIVAAQKKAEAIAIMAAKAVAEAEKIKAEKALADAQAKAAEKEAEAKAKVEKEAAEARAKARVKATKEKSAFKARAIEAAAKAAAAKAAKAAKARAVEGVAKDEFSMAEIKFADVPENIPESVMAQRYWESNMYTPSVRRDIYRVLRNSADLTAGLSPQEATMHKSIFSVALLTRKDSFGNVNGYAFVNRRALDGSIHNNKYTPCDDYEVLEAIKSVGYPTEHGIALTVAFENYLSGVAGKWGDSDAATLSVEFLVAFTNEMTKRLDVNHRIRSSKLSESDVAILKTEPFSACVDIKALQSYGTYTNEEPVCGPSLDRVLRRKRPKTQKKIVEALVRTQFDADAIEAREQDSAMFSASLRRDIYKVLRNPNNILFGASIPINEKTDVLGAVLLARKGVDGSYDTFAFADRQDYEAMPAYEKENFFKLDDRETVEAISHIGSVNPVSIAVTEAFEAYLSQLVVEWGDRDVAHFSVEFLVAFGQELSKRLDINNRLRSTKVSREEMLLLATHPFAGCVDPAVMQYYQEENRV</sequence>
<reference evidence="3" key="1">
    <citation type="submission" date="2023-08" db="EMBL/GenBank/DDBJ databases">
        <authorList>
            <person name="Audoor S."/>
            <person name="Bilcke G."/>
        </authorList>
    </citation>
    <scope>NUCLEOTIDE SEQUENCE</scope>
</reference>
<keyword evidence="2" id="KW-0732">Signal</keyword>
<comment type="caution">
    <text evidence="3">The sequence shown here is derived from an EMBL/GenBank/DDBJ whole genome shotgun (WGS) entry which is preliminary data.</text>
</comment>
<evidence type="ECO:0000256" key="2">
    <source>
        <dbReference type="SAM" id="SignalP"/>
    </source>
</evidence>
<proteinExistence type="predicted"/>
<evidence type="ECO:0000313" key="4">
    <source>
        <dbReference type="Proteomes" id="UP001295423"/>
    </source>
</evidence>
<dbReference type="EMBL" id="CAKOGP040002180">
    <property type="protein sequence ID" value="CAJ1964329.1"/>
    <property type="molecule type" value="Genomic_DNA"/>
</dbReference>
<keyword evidence="1" id="KW-0175">Coiled coil</keyword>
<dbReference type="AlphaFoldDB" id="A0AAD2G658"/>
<dbReference type="Proteomes" id="UP001295423">
    <property type="component" value="Unassembled WGS sequence"/>
</dbReference>
<organism evidence="3 4">
    <name type="scientific">Cylindrotheca closterium</name>
    <dbReference type="NCBI Taxonomy" id="2856"/>
    <lineage>
        <taxon>Eukaryota</taxon>
        <taxon>Sar</taxon>
        <taxon>Stramenopiles</taxon>
        <taxon>Ochrophyta</taxon>
        <taxon>Bacillariophyta</taxon>
        <taxon>Bacillariophyceae</taxon>
        <taxon>Bacillariophycidae</taxon>
        <taxon>Bacillariales</taxon>
        <taxon>Bacillariaceae</taxon>
        <taxon>Cylindrotheca</taxon>
    </lineage>
</organism>
<evidence type="ECO:0000313" key="3">
    <source>
        <dbReference type="EMBL" id="CAJ1964329.1"/>
    </source>
</evidence>
<keyword evidence="4" id="KW-1185">Reference proteome</keyword>
<protein>
    <submittedName>
        <fullName evidence="3">Uncharacterized protein</fullName>
    </submittedName>
</protein>
<accession>A0AAD2G658</accession>
<feature type="signal peptide" evidence="2">
    <location>
        <begin position="1"/>
        <end position="22"/>
    </location>
</feature>
<gene>
    <name evidence="3" type="ORF">CYCCA115_LOCUS20578</name>
</gene>